<dbReference type="SUPFAM" id="SSF56059">
    <property type="entry name" value="Glutathione synthetase ATP-binding domain-like"/>
    <property type="match status" value="1"/>
</dbReference>
<feature type="domain" description="N-acetyltransferase" evidence="2">
    <location>
        <begin position="128"/>
        <end position="278"/>
    </location>
</feature>
<keyword evidence="3" id="KW-0808">Transferase</keyword>
<name>A0A6L9SG61_9ACTN</name>
<dbReference type="Proteomes" id="UP000475214">
    <property type="component" value="Unassembled WGS sequence"/>
</dbReference>
<dbReference type="InterPro" id="IPR016102">
    <property type="entry name" value="Succinyl-CoA_synth-like"/>
</dbReference>
<dbReference type="Pfam" id="PF00583">
    <property type="entry name" value="Acetyltransf_1"/>
    <property type="match status" value="1"/>
</dbReference>
<dbReference type="InterPro" id="IPR003781">
    <property type="entry name" value="CoA-bd"/>
</dbReference>
<dbReference type="Gene3D" id="3.30.470.20">
    <property type="entry name" value="ATP-grasp fold, B domain"/>
    <property type="match status" value="1"/>
</dbReference>
<dbReference type="Gene3D" id="3.40.50.720">
    <property type="entry name" value="NAD(P)-binding Rossmann-like Domain"/>
    <property type="match status" value="1"/>
</dbReference>
<dbReference type="Gene3D" id="3.40.630.30">
    <property type="match status" value="1"/>
</dbReference>
<gene>
    <name evidence="3" type="ORF">G1H10_29260</name>
</gene>
<dbReference type="Gene3D" id="3.30.1490.20">
    <property type="entry name" value="ATP-grasp fold, A domain"/>
    <property type="match status" value="1"/>
</dbReference>
<dbReference type="SUPFAM" id="SSF51735">
    <property type="entry name" value="NAD(P)-binding Rossmann-fold domains"/>
    <property type="match status" value="1"/>
</dbReference>
<accession>A0A6L9SG61</accession>
<comment type="caution">
    <text evidence="3">The sequence shown here is derived from an EMBL/GenBank/DDBJ whole genome shotgun (WGS) entry which is preliminary data.</text>
</comment>
<organism evidence="3 4">
    <name type="scientific">Phytoactinopolyspora halotolerans</name>
    <dbReference type="NCBI Taxonomy" id="1981512"/>
    <lineage>
        <taxon>Bacteria</taxon>
        <taxon>Bacillati</taxon>
        <taxon>Actinomycetota</taxon>
        <taxon>Actinomycetes</taxon>
        <taxon>Jiangellales</taxon>
        <taxon>Jiangellaceae</taxon>
        <taxon>Phytoactinopolyspora</taxon>
    </lineage>
</organism>
<dbReference type="Gene3D" id="3.40.50.261">
    <property type="entry name" value="Succinyl-CoA synthetase domains"/>
    <property type="match status" value="2"/>
</dbReference>
<evidence type="ECO:0000256" key="1">
    <source>
        <dbReference type="SAM" id="MobiDB-lite"/>
    </source>
</evidence>
<dbReference type="Pfam" id="PF13549">
    <property type="entry name" value="ATP-grasp_5"/>
    <property type="match status" value="1"/>
</dbReference>
<dbReference type="SMART" id="SM00881">
    <property type="entry name" value="CoA_binding"/>
    <property type="match status" value="1"/>
</dbReference>
<keyword evidence="4" id="KW-1185">Reference proteome</keyword>
<dbReference type="Pfam" id="PF13380">
    <property type="entry name" value="CoA_binding_2"/>
    <property type="match status" value="1"/>
</dbReference>
<dbReference type="PANTHER" id="PTHR42793:SF1">
    <property type="entry name" value="PEPTIDYL-LYSINE N-ACETYLTRANSFERASE PATZ"/>
    <property type="match status" value="1"/>
</dbReference>
<sequence length="994" mass="106036">MALTVGEHPCTTQRDPSLPPEKPKGDKPCSWTLSPNASICQDLEGEFGRTDRKALTSRPGLVTGTSPRRGLRVSWITCAPRRWAFGATIQVICWGFLARVISLSTVSSHSAYPAHWEADVVLADGGTAHVRPIRPEDADRLVEFYARVSDESKYYRFFAPYPRLSERDVSHFTHVDHDRRVALIMQVGEEMIAVGRYDQVAAGQAEVSFLVEDGHQGRGVGTVLLEHLAQAARERGLHRFVADVLPANRKMIGVFAEAGYTVHDHFEDGVVRVEFEIVPTDHSLHVMAAREHRAEARSIQRLLTPSAVAVVGASRSVGKAGQTLIRNILQNGFTGAVYAVNPEATSVAGVAAYPRVQDVPGEVDLAVVAVPADAVEDVVLDCAAKGVKGLVVVSAGFAELGDDEGRARQASLVRVARMNGMRVVGPNCLGIVNTAPEYALNASLAPELPPPGRVGLFAQSGALGTAILSDGAARGLGLSTFVSAGNRADVSGNDLLQFWRDDPATEVVLLYLESLGNPRKFSRISRRVAETKPVVVVKGGRSTQGVPLGHTVRPIEVPQAALDAMFRQSGVILVNTISEMFDVAQVLAYQPLPNGARVGVVGNSSALCMLAYDAVVGAGLEVGCDPVDLGAAATAAGYAEALADLMSRPEVDALLVVFTPAVDASTSEEVARVLAEASAGGAKPIVTTFLGSRGVPEAMRMLDERGVPGRGSVPSYPSVEDAAWALARVASYGAWRRRRHGQVPDVAGIDADAARHAAEAALAPSGEDAVELNPEQIAELLRHYGITMLPMVPAPDLQSALAALARFGTEVVLKATATHLRHRPDLADVWRNIDTPEEMRDAWETMSSTLADPAEAQFVVQPMASGGVPVVIRARDDRMFGPMVSFGVSGVTTELLGDRAFRIPPLTDVDAAEMVREVKAAPVLFGYRGGIMADVGAIEDLLHRVSRMSDDLVELESLELNPVLVGENGLSVVNAAARLSRPAPRPEWYARRLG</sequence>
<dbReference type="EMBL" id="JAAGOA010000031">
    <property type="protein sequence ID" value="NEE04266.1"/>
    <property type="molecule type" value="Genomic_DNA"/>
</dbReference>
<dbReference type="AlphaFoldDB" id="A0A6L9SG61"/>
<evidence type="ECO:0000259" key="2">
    <source>
        <dbReference type="PROSITE" id="PS51186"/>
    </source>
</evidence>
<protein>
    <submittedName>
        <fullName evidence="3">GNAT family N-acetyltransferase</fullName>
    </submittedName>
</protein>
<dbReference type="GO" id="GO:0005524">
    <property type="term" value="F:ATP binding"/>
    <property type="evidence" value="ECO:0007669"/>
    <property type="project" value="InterPro"/>
</dbReference>
<dbReference type="InterPro" id="IPR036291">
    <property type="entry name" value="NAD(P)-bd_dom_sf"/>
</dbReference>
<evidence type="ECO:0000313" key="4">
    <source>
        <dbReference type="Proteomes" id="UP000475214"/>
    </source>
</evidence>
<dbReference type="SUPFAM" id="SSF52210">
    <property type="entry name" value="Succinyl-CoA synthetase domains"/>
    <property type="match status" value="2"/>
</dbReference>
<evidence type="ECO:0000313" key="3">
    <source>
        <dbReference type="EMBL" id="NEE04266.1"/>
    </source>
</evidence>
<dbReference type="Pfam" id="PF13607">
    <property type="entry name" value="Succ_CoA_lig"/>
    <property type="match status" value="1"/>
</dbReference>
<proteinExistence type="predicted"/>
<feature type="region of interest" description="Disordered" evidence="1">
    <location>
        <begin position="1"/>
        <end position="28"/>
    </location>
</feature>
<dbReference type="PANTHER" id="PTHR42793">
    <property type="entry name" value="COA BINDING DOMAIN CONTAINING PROTEIN"/>
    <property type="match status" value="1"/>
</dbReference>
<dbReference type="CDD" id="cd04301">
    <property type="entry name" value="NAT_SF"/>
    <property type="match status" value="1"/>
</dbReference>
<dbReference type="SUPFAM" id="SSF55729">
    <property type="entry name" value="Acyl-CoA N-acyltransferases (Nat)"/>
    <property type="match status" value="1"/>
</dbReference>
<dbReference type="PROSITE" id="PS51186">
    <property type="entry name" value="GNAT"/>
    <property type="match status" value="1"/>
</dbReference>
<dbReference type="InterPro" id="IPR013815">
    <property type="entry name" value="ATP_grasp_subdomain_1"/>
</dbReference>
<dbReference type="GO" id="GO:0016747">
    <property type="term" value="F:acyltransferase activity, transferring groups other than amino-acyl groups"/>
    <property type="evidence" value="ECO:0007669"/>
    <property type="project" value="InterPro"/>
</dbReference>
<dbReference type="InterPro" id="IPR000182">
    <property type="entry name" value="GNAT_dom"/>
</dbReference>
<reference evidence="3 4" key="1">
    <citation type="submission" date="2020-02" db="EMBL/GenBank/DDBJ databases">
        <authorList>
            <person name="Li X.-J."/>
            <person name="Han X.-M."/>
        </authorList>
    </citation>
    <scope>NUCLEOTIDE SEQUENCE [LARGE SCALE GENOMIC DNA]</scope>
    <source>
        <strain evidence="3 4">CCTCC AB 2017055</strain>
    </source>
</reference>
<dbReference type="InterPro" id="IPR016181">
    <property type="entry name" value="Acyl_CoA_acyltransferase"/>
</dbReference>
<dbReference type="InterPro" id="IPR032875">
    <property type="entry name" value="Succ_CoA_lig_flav_dom"/>
</dbReference>